<feature type="domain" description="BING4 C-terminal" evidence="8">
    <location>
        <begin position="414"/>
        <end position="492"/>
    </location>
</feature>
<keyword evidence="10" id="KW-1185">Reference proteome</keyword>
<feature type="compositionally biased region" description="Basic and acidic residues" evidence="7">
    <location>
        <begin position="518"/>
        <end position="533"/>
    </location>
</feature>
<feature type="compositionally biased region" description="Polar residues" evidence="7">
    <location>
        <begin position="495"/>
        <end position="509"/>
    </location>
</feature>
<feature type="repeat" description="WD" evidence="6">
    <location>
        <begin position="334"/>
        <end position="375"/>
    </location>
</feature>
<evidence type="ECO:0000313" key="9">
    <source>
        <dbReference type="EMBL" id="PVD21983.1"/>
    </source>
</evidence>
<dbReference type="GO" id="GO:0000462">
    <property type="term" value="P:maturation of SSU-rRNA from tricistronic rRNA transcript (SSU-rRNA, 5.8S rRNA, LSU-rRNA)"/>
    <property type="evidence" value="ECO:0007669"/>
    <property type="project" value="TreeGrafter"/>
</dbReference>
<evidence type="ECO:0000256" key="2">
    <source>
        <dbReference type="ARBA" id="ARBA00022552"/>
    </source>
</evidence>
<dbReference type="Pfam" id="PF00400">
    <property type="entry name" value="WD40"/>
    <property type="match status" value="1"/>
</dbReference>
<feature type="compositionally biased region" description="Polar residues" evidence="7">
    <location>
        <begin position="23"/>
        <end position="33"/>
    </location>
</feature>
<feature type="compositionally biased region" description="Basic residues" evidence="7">
    <location>
        <begin position="1"/>
        <end position="22"/>
    </location>
</feature>
<dbReference type="EMBL" id="PZQS01000011">
    <property type="protein sequence ID" value="PVD21983.1"/>
    <property type="molecule type" value="Genomic_DNA"/>
</dbReference>
<feature type="region of interest" description="Disordered" evidence="7">
    <location>
        <begin position="1"/>
        <end position="46"/>
    </location>
</feature>
<dbReference type="InterPro" id="IPR040315">
    <property type="entry name" value="WDR46/Utp7"/>
</dbReference>
<dbReference type="PANTHER" id="PTHR14085">
    <property type="entry name" value="WD-REPEAT PROTEIN BING4"/>
    <property type="match status" value="1"/>
</dbReference>
<keyword evidence="5" id="KW-0539">Nucleus</keyword>
<dbReference type="PROSITE" id="PS50294">
    <property type="entry name" value="WD_REPEATS_REGION"/>
    <property type="match status" value="1"/>
</dbReference>
<keyword evidence="2" id="KW-0698">rRNA processing</keyword>
<dbReference type="InterPro" id="IPR012952">
    <property type="entry name" value="BING4_C_dom"/>
</dbReference>
<keyword evidence="3 6" id="KW-0853">WD repeat</keyword>
<evidence type="ECO:0000256" key="5">
    <source>
        <dbReference type="ARBA" id="ARBA00023242"/>
    </source>
</evidence>
<dbReference type="Pfam" id="PF08149">
    <property type="entry name" value="BING4CT"/>
    <property type="match status" value="1"/>
</dbReference>
<dbReference type="PANTHER" id="PTHR14085:SF3">
    <property type="entry name" value="WD REPEAT-CONTAINING PROTEIN 46"/>
    <property type="match status" value="1"/>
</dbReference>
<dbReference type="FunFam" id="2.130.10.10:FF:000378">
    <property type="entry name" value="U3 small nucleolar RNA-associated protein 7"/>
    <property type="match status" value="1"/>
</dbReference>
<dbReference type="PROSITE" id="PS50082">
    <property type="entry name" value="WD_REPEATS_2"/>
    <property type="match status" value="1"/>
</dbReference>
<keyword evidence="4" id="KW-0677">Repeat</keyword>
<dbReference type="Proteomes" id="UP000245119">
    <property type="component" value="Linkage Group LG11"/>
</dbReference>
<dbReference type="InterPro" id="IPR001680">
    <property type="entry name" value="WD40_rpt"/>
</dbReference>
<feature type="region of interest" description="Disordered" evidence="7">
    <location>
        <begin position="495"/>
        <end position="558"/>
    </location>
</feature>
<dbReference type="OrthoDB" id="10251154at2759"/>
<dbReference type="AlphaFoldDB" id="A0A2T7NLD8"/>
<evidence type="ECO:0000259" key="8">
    <source>
        <dbReference type="SMART" id="SM01033"/>
    </source>
</evidence>
<organism evidence="9 10">
    <name type="scientific">Pomacea canaliculata</name>
    <name type="common">Golden apple snail</name>
    <dbReference type="NCBI Taxonomy" id="400727"/>
    <lineage>
        <taxon>Eukaryota</taxon>
        <taxon>Metazoa</taxon>
        <taxon>Spiralia</taxon>
        <taxon>Lophotrochozoa</taxon>
        <taxon>Mollusca</taxon>
        <taxon>Gastropoda</taxon>
        <taxon>Caenogastropoda</taxon>
        <taxon>Architaenioglossa</taxon>
        <taxon>Ampullarioidea</taxon>
        <taxon>Ampullariidae</taxon>
        <taxon>Pomacea</taxon>
    </lineage>
</organism>
<evidence type="ECO:0000256" key="6">
    <source>
        <dbReference type="PROSITE-ProRule" id="PRU00221"/>
    </source>
</evidence>
<dbReference type="GO" id="GO:0030686">
    <property type="term" value="C:90S preribosome"/>
    <property type="evidence" value="ECO:0007669"/>
    <property type="project" value="TreeGrafter"/>
</dbReference>
<evidence type="ECO:0000256" key="1">
    <source>
        <dbReference type="ARBA" id="ARBA00004604"/>
    </source>
</evidence>
<evidence type="ECO:0000256" key="4">
    <source>
        <dbReference type="ARBA" id="ARBA00022737"/>
    </source>
</evidence>
<gene>
    <name evidence="9" type="ORF">C0Q70_17786</name>
</gene>
<dbReference type="SUPFAM" id="SSF50978">
    <property type="entry name" value="WD40 repeat-like"/>
    <property type="match status" value="1"/>
</dbReference>
<protein>
    <recommendedName>
        <fullName evidence="8">BING4 C-terminal domain-containing protein</fullName>
    </recommendedName>
</protein>
<name>A0A2T7NLD8_POMCA</name>
<evidence type="ECO:0000256" key="7">
    <source>
        <dbReference type="SAM" id="MobiDB-lite"/>
    </source>
</evidence>
<dbReference type="InterPro" id="IPR015943">
    <property type="entry name" value="WD40/YVTN_repeat-like_dom_sf"/>
</dbReference>
<proteinExistence type="predicted"/>
<dbReference type="InterPro" id="IPR019775">
    <property type="entry name" value="WD40_repeat_CS"/>
</dbReference>
<evidence type="ECO:0000256" key="3">
    <source>
        <dbReference type="ARBA" id="ARBA00022574"/>
    </source>
</evidence>
<accession>A0A2T7NLD8</accession>
<dbReference type="PROSITE" id="PS00678">
    <property type="entry name" value="WD_REPEATS_1"/>
    <property type="match status" value="1"/>
</dbReference>
<comment type="caution">
    <text evidence="9">The sequence shown here is derived from an EMBL/GenBank/DDBJ whole genome shotgun (WGS) entry which is preliminary data.</text>
</comment>
<reference evidence="9 10" key="1">
    <citation type="submission" date="2018-04" db="EMBL/GenBank/DDBJ databases">
        <title>The genome of golden apple snail Pomacea canaliculata provides insight into stress tolerance and invasive adaptation.</title>
        <authorList>
            <person name="Liu C."/>
            <person name="Liu B."/>
            <person name="Ren Y."/>
            <person name="Zhang Y."/>
            <person name="Wang H."/>
            <person name="Li S."/>
            <person name="Jiang F."/>
            <person name="Yin L."/>
            <person name="Zhang G."/>
            <person name="Qian W."/>
            <person name="Fan W."/>
        </authorList>
    </citation>
    <scope>NUCLEOTIDE SEQUENCE [LARGE SCALE GENOMIC DNA]</scope>
    <source>
        <strain evidence="9">SZHN2017</strain>
        <tissue evidence="9">Muscle</tissue>
    </source>
</reference>
<dbReference type="SMART" id="SM01033">
    <property type="entry name" value="BING4CT"/>
    <property type="match status" value="1"/>
</dbReference>
<dbReference type="InterPro" id="IPR036322">
    <property type="entry name" value="WD40_repeat_dom_sf"/>
</dbReference>
<dbReference type="Gene3D" id="2.130.10.10">
    <property type="entry name" value="YVTN repeat-like/Quinoprotein amine dehydrogenase"/>
    <property type="match status" value="1"/>
</dbReference>
<comment type="subcellular location">
    <subcellularLocation>
        <location evidence="1">Nucleus</location>
        <location evidence="1">Nucleolus</location>
    </subcellularLocation>
</comment>
<evidence type="ECO:0000313" key="10">
    <source>
        <dbReference type="Proteomes" id="UP000245119"/>
    </source>
</evidence>
<dbReference type="SMART" id="SM00320">
    <property type="entry name" value="WD40"/>
    <property type="match status" value="2"/>
</dbReference>
<sequence>MRSSRSKKQGVDRKHHKVKRQLQQRYYNSQAEEATQKDGAKDAPSQVVEITPNLERFSQGAAKKRFAQWKHGFRDVDPYPDDAPVPKEKMVKYDHGAGSIQVPRKGLGATVLKHIKEDSHFAQIQAAKAEQLNDDAGFLEVEEGEDASRLSQHEIAKSVDVTSATKYFELNLPQFGPYNINYSRNGRHMLLGGAKGHMAAFDWQTKRLLCEFNAMETVHDVRWLHQETLLAAAQKSGVYIYDNQGIELHALTDLDSVLNMEFLPYHFLLCTANAKGYMAYTDVSMGTKVSGYNTGMGRLNVMCQNPANAIIHLGHFSGTVTMWSPNVKGSLVKMLCHKSGVTSVAVDNTGNYMATSAIDRKLRLWDLRTYKMLHSYKLSIGAKSIAFSQRGCLALSTGSLVQMYNDILQNSEGPFLNHLCSGAVQRVQFCPFEDVLGVGHLKGFSSLIVPGSGEANIDALEVNPYATKKQRANAEVRMLLDKIPPEMINLSTKVTEISSQPSHSGQKQVPTHKKLGKKEKEQEMREKVRDTQNRKFTPKNGNRKSGSDAIFDRFKKKE</sequence>
<dbReference type="GO" id="GO:0032040">
    <property type="term" value="C:small-subunit processome"/>
    <property type="evidence" value="ECO:0007669"/>
    <property type="project" value="TreeGrafter"/>
</dbReference>
<dbReference type="STRING" id="400727.A0A2T7NLD8"/>